<feature type="region of interest" description="Disordered" evidence="1">
    <location>
        <begin position="70"/>
        <end position="92"/>
    </location>
</feature>
<accession>A0A9Q3CQY9</accession>
<name>A0A9Q3CQY9_9BASI</name>
<sequence length="92" mass="10329">MVALKNVLFLVTVTLIGHSWAIEEELNQAKKVYEEAQATREQVAKDNKGHAERMKADNAERAARLAVRRLEKKMETETKQTSSEDSKAPSSS</sequence>
<dbReference type="Proteomes" id="UP000765509">
    <property type="component" value="Unassembled WGS sequence"/>
</dbReference>
<evidence type="ECO:0000256" key="1">
    <source>
        <dbReference type="SAM" id="MobiDB-lite"/>
    </source>
</evidence>
<evidence type="ECO:0000313" key="4">
    <source>
        <dbReference type="Proteomes" id="UP000765509"/>
    </source>
</evidence>
<proteinExistence type="predicted"/>
<feature type="signal peptide" evidence="2">
    <location>
        <begin position="1"/>
        <end position="21"/>
    </location>
</feature>
<gene>
    <name evidence="3" type="ORF">O181_027018</name>
</gene>
<dbReference type="EMBL" id="AVOT02009064">
    <property type="protein sequence ID" value="MBW0487303.1"/>
    <property type="molecule type" value="Genomic_DNA"/>
</dbReference>
<feature type="chain" id="PRO_5040482848" evidence="2">
    <location>
        <begin position="22"/>
        <end position="92"/>
    </location>
</feature>
<evidence type="ECO:0000313" key="3">
    <source>
        <dbReference type="EMBL" id="MBW0487303.1"/>
    </source>
</evidence>
<comment type="caution">
    <text evidence="3">The sequence shown here is derived from an EMBL/GenBank/DDBJ whole genome shotgun (WGS) entry which is preliminary data.</text>
</comment>
<dbReference type="AlphaFoldDB" id="A0A9Q3CQY9"/>
<evidence type="ECO:0000256" key="2">
    <source>
        <dbReference type="SAM" id="SignalP"/>
    </source>
</evidence>
<keyword evidence="2" id="KW-0732">Signal</keyword>
<protein>
    <submittedName>
        <fullName evidence="3">Uncharacterized protein</fullName>
    </submittedName>
</protein>
<keyword evidence="4" id="KW-1185">Reference proteome</keyword>
<reference evidence="3" key="1">
    <citation type="submission" date="2021-03" db="EMBL/GenBank/DDBJ databases">
        <title>Draft genome sequence of rust myrtle Austropuccinia psidii MF-1, a brazilian biotype.</title>
        <authorList>
            <person name="Quecine M.C."/>
            <person name="Pachon D.M.R."/>
            <person name="Bonatelli M.L."/>
            <person name="Correr F.H."/>
            <person name="Franceschini L.M."/>
            <person name="Leite T.F."/>
            <person name="Margarido G.R.A."/>
            <person name="Almeida C.A."/>
            <person name="Ferrarezi J.A."/>
            <person name="Labate C.A."/>
        </authorList>
    </citation>
    <scope>NUCLEOTIDE SEQUENCE</scope>
    <source>
        <strain evidence="3">MF-1</strain>
    </source>
</reference>
<organism evidence="3 4">
    <name type="scientific">Austropuccinia psidii MF-1</name>
    <dbReference type="NCBI Taxonomy" id="1389203"/>
    <lineage>
        <taxon>Eukaryota</taxon>
        <taxon>Fungi</taxon>
        <taxon>Dikarya</taxon>
        <taxon>Basidiomycota</taxon>
        <taxon>Pucciniomycotina</taxon>
        <taxon>Pucciniomycetes</taxon>
        <taxon>Pucciniales</taxon>
        <taxon>Sphaerophragmiaceae</taxon>
        <taxon>Austropuccinia</taxon>
    </lineage>
</organism>